<dbReference type="SUPFAM" id="SSF47986">
    <property type="entry name" value="DEATH domain"/>
    <property type="match status" value="1"/>
</dbReference>
<organism evidence="2 3">
    <name type="scientific">Triplophysa rosa</name>
    <name type="common">Cave loach</name>
    <dbReference type="NCBI Taxonomy" id="992332"/>
    <lineage>
        <taxon>Eukaryota</taxon>
        <taxon>Metazoa</taxon>
        <taxon>Chordata</taxon>
        <taxon>Craniata</taxon>
        <taxon>Vertebrata</taxon>
        <taxon>Euteleostomi</taxon>
        <taxon>Actinopterygii</taxon>
        <taxon>Neopterygii</taxon>
        <taxon>Teleostei</taxon>
        <taxon>Ostariophysi</taxon>
        <taxon>Cypriniformes</taxon>
        <taxon>Nemacheilidae</taxon>
        <taxon>Triplophysa</taxon>
    </lineage>
</organism>
<feature type="domain" description="Pyrin" evidence="1">
    <location>
        <begin position="1"/>
        <end position="90"/>
    </location>
</feature>
<dbReference type="CDD" id="cd08321">
    <property type="entry name" value="Pyrin_ASC-like"/>
    <property type="match status" value="1"/>
</dbReference>
<protein>
    <recommendedName>
        <fullName evidence="1">Pyrin domain-containing protein</fullName>
    </recommendedName>
</protein>
<evidence type="ECO:0000259" key="1">
    <source>
        <dbReference type="PROSITE" id="PS50824"/>
    </source>
</evidence>
<dbReference type="Gene3D" id="1.10.533.10">
    <property type="entry name" value="Death Domain, Fas"/>
    <property type="match status" value="1"/>
</dbReference>
<dbReference type="PROSITE" id="PS50824">
    <property type="entry name" value="DAPIN"/>
    <property type="match status" value="1"/>
</dbReference>
<proteinExistence type="predicted"/>
<gene>
    <name evidence="2" type="ORF">IRJ41_009796</name>
</gene>
<comment type="caution">
    <text evidence="2">The sequence shown here is derived from an EMBL/GenBank/DDBJ whole genome shotgun (WGS) entry which is preliminary data.</text>
</comment>
<reference evidence="2" key="1">
    <citation type="submission" date="2021-02" db="EMBL/GenBank/DDBJ databases">
        <title>Comparative genomics reveals that relaxation of natural selection precedes convergent phenotypic evolution of cavefish.</title>
        <authorList>
            <person name="Peng Z."/>
        </authorList>
    </citation>
    <scope>NUCLEOTIDE SEQUENCE</scope>
    <source>
        <tissue evidence="2">Muscle</tissue>
    </source>
</reference>
<evidence type="ECO:0000313" key="3">
    <source>
        <dbReference type="Proteomes" id="UP001059041"/>
    </source>
</evidence>
<dbReference type="OrthoDB" id="10058437at2759"/>
<keyword evidence="3" id="KW-1185">Reference proteome</keyword>
<dbReference type="Proteomes" id="UP001059041">
    <property type="component" value="Linkage Group LG4"/>
</dbReference>
<evidence type="ECO:0000313" key="2">
    <source>
        <dbReference type="EMBL" id="KAI7811053.1"/>
    </source>
</evidence>
<dbReference type="AlphaFoldDB" id="A0A9W7WZM4"/>
<dbReference type="InterPro" id="IPR011029">
    <property type="entry name" value="DEATH-like_dom_sf"/>
</dbReference>
<dbReference type="EMBL" id="JAFHDT010000004">
    <property type="protein sequence ID" value="KAI7811053.1"/>
    <property type="molecule type" value="Genomic_DNA"/>
</dbReference>
<sequence>MAATKTVLLEALQDLTEQELKDFKWRLCNSKNSDIKSIPRGTLENTSRYDVVDVMVQRYGASDAATIAVSVLRLIKHNELADQLTGKLQEVSSDSEVAGASAGAGAGAGAGASSGAGAQTSGLSVNIQSSNGASVKAPVIHGGVFNGPLTFN</sequence>
<accession>A0A9W7WZM4</accession>
<name>A0A9W7WZM4_TRIRA</name>
<dbReference type="InterPro" id="IPR004020">
    <property type="entry name" value="DAPIN"/>
</dbReference>
<dbReference type="Pfam" id="PF02758">
    <property type="entry name" value="PYRIN"/>
    <property type="match status" value="1"/>
</dbReference>
<dbReference type="SMART" id="SM01289">
    <property type="entry name" value="PYRIN"/>
    <property type="match status" value="1"/>
</dbReference>